<evidence type="ECO:0000313" key="3">
    <source>
        <dbReference type="Proteomes" id="UP001157418"/>
    </source>
</evidence>
<organism evidence="2 3">
    <name type="scientific">Lactuca virosa</name>
    <dbReference type="NCBI Taxonomy" id="75947"/>
    <lineage>
        <taxon>Eukaryota</taxon>
        <taxon>Viridiplantae</taxon>
        <taxon>Streptophyta</taxon>
        <taxon>Embryophyta</taxon>
        <taxon>Tracheophyta</taxon>
        <taxon>Spermatophyta</taxon>
        <taxon>Magnoliopsida</taxon>
        <taxon>eudicotyledons</taxon>
        <taxon>Gunneridae</taxon>
        <taxon>Pentapetalae</taxon>
        <taxon>asterids</taxon>
        <taxon>campanulids</taxon>
        <taxon>Asterales</taxon>
        <taxon>Asteraceae</taxon>
        <taxon>Cichorioideae</taxon>
        <taxon>Cichorieae</taxon>
        <taxon>Lactucinae</taxon>
        <taxon>Lactuca</taxon>
    </lineage>
</organism>
<name>A0AAU9NI68_9ASTR</name>
<reference evidence="2 3" key="1">
    <citation type="submission" date="2022-01" db="EMBL/GenBank/DDBJ databases">
        <authorList>
            <person name="Xiong W."/>
            <person name="Schranz E."/>
        </authorList>
    </citation>
    <scope>NUCLEOTIDE SEQUENCE [LARGE SCALE GENOMIC DNA]</scope>
</reference>
<protein>
    <submittedName>
        <fullName evidence="2">Uncharacterized protein</fullName>
    </submittedName>
</protein>
<evidence type="ECO:0000313" key="2">
    <source>
        <dbReference type="EMBL" id="CAH1437546.1"/>
    </source>
</evidence>
<feature type="region of interest" description="Disordered" evidence="1">
    <location>
        <begin position="46"/>
        <end position="65"/>
    </location>
</feature>
<gene>
    <name evidence="2" type="ORF">LVIROSA_LOCUS23868</name>
</gene>
<proteinExistence type="predicted"/>
<feature type="compositionally biased region" description="Low complexity" evidence="1">
    <location>
        <begin position="50"/>
        <end position="65"/>
    </location>
</feature>
<dbReference type="AlphaFoldDB" id="A0AAU9NI68"/>
<accession>A0AAU9NI68</accession>
<comment type="caution">
    <text evidence="2">The sequence shown here is derived from an EMBL/GenBank/DDBJ whole genome shotgun (WGS) entry which is preliminary data.</text>
</comment>
<sequence>MVSSHIQFYFLRSTINGCKLHGGTRTNTLLSNRPQKPIEMHLKAIPPLPSSELSSPDPTDVDLPVTTTSNVSAITSPIPNIETLAQHRSRI</sequence>
<keyword evidence="3" id="KW-1185">Reference proteome</keyword>
<evidence type="ECO:0000256" key="1">
    <source>
        <dbReference type="SAM" id="MobiDB-lite"/>
    </source>
</evidence>
<dbReference type="EMBL" id="CAKMRJ010004445">
    <property type="protein sequence ID" value="CAH1437546.1"/>
    <property type="molecule type" value="Genomic_DNA"/>
</dbReference>
<dbReference type="Proteomes" id="UP001157418">
    <property type="component" value="Unassembled WGS sequence"/>
</dbReference>